<protein>
    <submittedName>
        <fullName evidence="2">Uncharacterized protein</fullName>
    </submittedName>
</protein>
<name>A0A086A1D3_9FLAO</name>
<proteinExistence type="predicted"/>
<dbReference type="EMBL" id="JPRH01000010">
    <property type="protein sequence ID" value="KFF10497.1"/>
    <property type="molecule type" value="Genomic_DNA"/>
</dbReference>
<keyword evidence="1" id="KW-0732">Signal</keyword>
<dbReference type="OrthoDB" id="1275113at2"/>
<keyword evidence="3" id="KW-1185">Reference proteome</keyword>
<organism evidence="2 3">
    <name type="scientific">Chryseobacterium soli</name>
    <dbReference type="NCBI Taxonomy" id="445961"/>
    <lineage>
        <taxon>Bacteria</taxon>
        <taxon>Pseudomonadati</taxon>
        <taxon>Bacteroidota</taxon>
        <taxon>Flavobacteriia</taxon>
        <taxon>Flavobacteriales</taxon>
        <taxon>Weeksellaceae</taxon>
        <taxon>Chryseobacterium group</taxon>
        <taxon>Chryseobacterium</taxon>
    </lineage>
</organism>
<feature type="chain" id="PRO_5001802114" evidence="1">
    <location>
        <begin position="19"/>
        <end position="104"/>
    </location>
</feature>
<evidence type="ECO:0000313" key="3">
    <source>
        <dbReference type="Proteomes" id="UP000028705"/>
    </source>
</evidence>
<dbReference type="AlphaFoldDB" id="A0A086A1D3"/>
<evidence type="ECO:0000313" key="2">
    <source>
        <dbReference type="EMBL" id="KFF10497.1"/>
    </source>
</evidence>
<dbReference type="Proteomes" id="UP000028705">
    <property type="component" value="Unassembled WGS sequence"/>
</dbReference>
<dbReference type="eggNOG" id="ENOG5030051">
    <property type="taxonomic scope" value="Bacteria"/>
</dbReference>
<accession>A0A086A1D3</accession>
<comment type="caution">
    <text evidence="2">The sequence shown here is derived from an EMBL/GenBank/DDBJ whole genome shotgun (WGS) entry which is preliminary data.</text>
</comment>
<dbReference type="RefSeq" id="WP_034714462.1">
    <property type="nucleotide sequence ID" value="NZ_JPRH01000010.1"/>
</dbReference>
<sequence>MKKVILIATICIAGLVSAKNGEEMKPTKEKKEVAKATAQAEEQEEALKAINCRTVGMYVWCNDEMLSDTVCWGEGSGTATEAQAMAQSLHNAQLVNEFFCGGQP</sequence>
<evidence type="ECO:0000256" key="1">
    <source>
        <dbReference type="SAM" id="SignalP"/>
    </source>
</evidence>
<feature type="signal peptide" evidence="1">
    <location>
        <begin position="1"/>
        <end position="18"/>
    </location>
</feature>
<reference evidence="2 3" key="1">
    <citation type="submission" date="2014-07" db="EMBL/GenBank/DDBJ databases">
        <title>Genome of Chryseobacterium soli DSM 19298.</title>
        <authorList>
            <person name="Stropko S.J."/>
            <person name="Pipes S.E."/>
            <person name="Newman J."/>
        </authorList>
    </citation>
    <scope>NUCLEOTIDE SEQUENCE [LARGE SCALE GENOMIC DNA]</scope>
    <source>
        <strain evidence="2 3">DSM 19298</strain>
    </source>
</reference>
<gene>
    <name evidence="2" type="ORF">IW15_19345</name>
</gene>